<evidence type="ECO:0000256" key="1">
    <source>
        <dbReference type="ARBA" id="ARBA00004127"/>
    </source>
</evidence>
<keyword evidence="8 10" id="KW-1133">Transmembrane helix</keyword>
<dbReference type="NCBIfam" id="TIGR01511">
    <property type="entry name" value="ATPase-IB1_Cu"/>
    <property type="match status" value="1"/>
</dbReference>
<keyword evidence="4 10" id="KW-0479">Metal-binding</keyword>
<dbReference type="GO" id="GO:0012505">
    <property type="term" value="C:endomembrane system"/>
    <property type="evidence" value="ECO:0007669"/>
    <property type="project" value="UniProtKB-SubCell"/>
</dbReference>
<dbReference type="AlphaFoldDB" id="A0A5Q0BKQ8"/>
<dbReference type="CDD" id="cd00371">
    <property type="entry name" value="HMA"/>
    <property type="match status" value="1"/>
</dbReference>
<evidence type="ECO:0000313" key="12">
    <source>
        <dbReference type="EMBL" id="QFY43722.1"/>
    </source>
</evidence>
<dbReference type="SUPFAM" id="SSF81653">
    <property type="entry name" value="Calcium ATPase, transduction domain A"/>
    <property type="match status" value="1"/>
</dbReference>
<dbReference type="InterPro" id="IPR008250">
    <property type="entry name" value="ATPase_P-typ_transduc_dom_A_sf"/>
</dbReference>
<evidence type="ECO:0000256" key="6">
    <source>
        <dbReference type="ARBA" id="ARBA00022840"/>
    </source>
</evidence>
<dbReference type="InParanoid" id="A0A5Q0BKQ8"/>
<evidence type="ECO:0000256" key="5">
    <source>
        <dbReference type="ARBA" id="ARBA00022741"/>
    </source>
</evidence>
<evidence type="ECO:0000256" key="9">
    <source>
        <dbReference type="ARBA" id="ARBA00023136"/>
    </source>
</evidence>
<dbReference type="SUPFAM" id="SSF56784">
    <property type="entry name" value="HAD-like"/>
    <property type="match status" value="1"/>
</dbReference>
<keyword evidence="7" id="KW-1278">Translocase</keyword>
<name>A0A5Q0BKQ8_9GAMM</name>
<dbReference type="InterPro" id="IPR027256">
    <property type="entry name" value="P-typ_ATPase_IB"/>
</dbReference>
<proteinExistence type="inferred from homology"/>
<dbReference type="GO" id="GO:0005886">
    <property type="term" value="C:plasma membrane"/>
    <property type="evidence" value="ECO:0007669"/>
    <property type="project" value="UniProtKB-SubCell"/>
</dbReference>
<dbReference type="PROSITE" id="PS01047">
    <property type="entry name" value="HMA_1"/>
    <property type="match status" value="1"/>
</dbReference>
<dbReference type="RefSeq" id="WP_153249702.1">
    <property type="nucleotide sequence ID" value="NZ_CP044205.1"/>
</dbReference>
<dbReference type="SUPFAM" id="SSF81665">
    <property type="entry name" value="Calcium ATPase, transmembrane domain M"/>
    <property type="match status" value="1"/>
</dbReference>
<dbReference type="NCBIfam" id="TIGR01494">
    <property type="entry name" value="ATPase_P-type"/>
    <property type="match status" value="1"/>
</dbReference>
<keyword evidence="3 10" id="KW-0812">Transmembrane</keyword>
<evidence type="ECO:0000256" key="2">
    <source>
        <dbReference type="ARBA" id="ARBA00006024"/>
    </source>
</evidence>
<dbReference type="GO" id="GO:0005507">
    <property type="term" value="F:copper ion binding"/>
    <property type="evidence" value="ECO:0007669"/>
    <property type="project" value="TreeGrafter"/>
</dbReference>
<dbReference type="OrthoDB" id="9814270at2"/>
<dbReference type="Pfam" id="PF00403">
    <property type="entry name" value="HMA"/>
    <property type="match status" value="1"/>
</dbReference>
<feature type="transmembrane region" description="Helical" evidence="10">
    <location>
        <begin position="466"/>
        <end position="488"/>
    </location>
</feature>
<dbReference type="GO" id="GO:0055070">
    <property type="term" value="P:copper ion homeostasis"/>
    <property type="evidence" value="ECO:0007669"/>
    <property type="project" value="TreeGrafter"/>
</dbReference>
<dbReference type="PRINTS" id="PR00943">
    <property type="entry name" value="CUATPASE"/>
</dbReference>
<dbReference type="InterPro" id="IPR023299">
    <property type="entry name" value="ATPase_P-typ_cyto_dom_N"/>
</dbReference>
<dbReference type="InterPro" id="IPR023298">
    <property type="entry name" value="ATPase_P-typ_TM_dom_sf"/>
</dbReference>
<sequence length="821" mass="88187">MNKGGEMRQTENCKVVHQTRRRVRILAPGLTKKPDYSYLFEILLRKHAAIKQVRLVPDIGSVAVHFDPELLPSASLMTLLDDVLGSLESAMQNQPVAARGTASGDELEREFNIALEGMSCASCALLIETHLRRDPQVVFAKVNYATETAQVRARMTREDLYLRIRGLGYGAHSLDSLLQRRMQLEREHTHLSSAWKHCLWASVLSAPSMILGMIAPHSLALGLVQFALAVPVVFWSGRSFFEKAWKLARQGSANMDSLVAMGVGSAFGYSLIALVIGRREYYFEAAAGIVTFVLMGRYLDEKARGQAHEAIRQLIDLQPQTATVLINGEEVVTPIDDVRVGDLLLVRPGERIPADGEVEFGLSTVDESMLTGESMPVVKEPGAAVTGGCINGNGSLQVRVKAVGPDSVLAGIVNLVDQAQSSRLPIQKTVDRVSAVFVPSVMVISALTFFGWLLAGASPARAFGNAITVLLIACPCALGLATPAAIMVGTGQAARRGIFIRNGESLEMASKITVMVFDKTGTITEGKPRLTDLINLSSLSGDEILTFAAAAELHSEHFLGKAIVSHARERGLTLNEPDSFQSEPGHGIEAIIGLSKVLIGNRVWLQQHDIDLGELDADAQRLGNQGKTPVFMALDNKPAAIIGIADQARANARDAITALRNARVRTLMVTGDMEAAARHIAGLVGIDEVIAHARPEQKQEIVRELQARGEKVGMIGDGVNDAPALAAADVSLAIGGGTDIAVQTADLTLINGDISKVAEAMQLSSFTLRVIHQNLFWAFGYNIVAIPVAAMGRLNPMVASLAMAMSSLSVVLNSLRLQKKD</sequence>
<dbReference type="InterPro" id="IPR036163">
    <property type="entry name" value="HMA_dom_sf"/>
</dbReference>
<dbReference type="SFLD" id="SFLDS00003">
    <property type="entry name" value="Haloacid_Dehalogenase"/>
    <property type="match status" value="1"/>
</dbReference>
<feature type="transmembrane region" description="Helical" evidence="10">
    <location>
        <begin position="258"/>
        <end position="276"/>
    </location>
</feature>
<feature type="transmembrane region" description="Helical" evidence="10">
    <location>
        <begin position="220"/>
        <end position="237"/>
    </location>
</feature>
<dbReference type="Pfam" id="PF00122">
    <property type="entry name" value="E1-E2_ATPase"/>
    <property type="match status" value="1"/>
</dbReference>
<dbReference type="Gene3D" id="3.40.50.1000">
    <property type="entry name" value="HAD superfamily/HAD-like"/>
    <property type="match status" value="1"/>
</dbReference>
<dbReference type="Gene3D" id="3.40.1110.10">
    <property type="entry name" value="Calcium-transporting ATPase, cytoplasmic domain N"/>
    <property type="match status" value="1"/>
</dbReference>
<dbReference type="Gene3D" id="2.70.150.10">
    <property type="entry name" value="Calcium-transporting ATPase, cytoplasmic transduction domain A"/>
    <property type="match status" value="1"/>
</dbReference>
<evidence type="ECO:0000256" key="3">
    <source>
        <dbReference type="ARBA" id="ARBA00022692"/>
    </source>
</evidence>
<feature type="transmembrane region" description="Helical" evidence="10">
    <location>
        <begin position="282"/>
        <end position="299"/>
    </location>
</feature>
<dbReference type="SFLD" id="SFLDF00027">
    <property type="entry name" value="p-type_atpase"/>
    <property type="match status" value="1"/>
</dbReference>
<comment type="similarity">
    <text evidence="2 10">Belongs to the cation transport ATPase (P-type) (TC 3.A.3) family. Type IB subfamily.</text>
</comment>
<dbReference type="NCBIfam" id="TIGR01525">
    <property type="entry name" value="ATPase-IB_hvy"/>
    <property type="match status" value="1"/>
</dbReference>
<evidence type="ECO:0000256" key="8">
    <source>
        <dbReference type="ARBA" id="ARBA00022989"/>
    </source>
</evidence>
<evidence type="ECO:0000259" key="11">
    <source>
        <dbReference type="PROSITE" id="PS50846"/>
    </source>
</evidence>
<evidence type="ECO:0000313" key="13">
    <source>
        <dbReference type="Proteomes" id="UP000325755"/>
    </source>
</evidence>
<dbReference type="InterPro" id="IPR023214">
    <property type="entry name" value="HAD_sf"/>
</dbReference>
<keyword evidence="10" id="KW-1003">Cell membrane</keyword>
<dbReference type="GO" id="GO:0043682">
    <property type="term" value="F:P-type divalent copper transporter activity"/>
    <property type="evidence" value="ECO:0007669"/>
    <property type="project" value="TreeGrafter"/>
</dbReference>
<evidence type="ECO:0000256" key="4">
    <source>
        <dbReference type="ARBA" id="ARBA00022723"/>
    </source>
</evidence>
<organism evidence="12 13">
    <name type="scientific">Candidatus Methylospira mobilis</name>
    <dbReference type="NCBI Taxonomy" id="1808979"/>
    <lineage>
        <taxon>Bacteria</taxon>
        <taxon>Pseudomonadati</taxon>
        <taxon>Pseudomonadota</taxon>
        <taxon>Gammaproteobacteria</taxon>
        <taxon>Methylococcales</taxon>
        <taxon>Methylococcaceae</taxon>
        <taxon>Candidatus Methylospira</taxon>
    </lineage>
</organism>
<dbReference type="SUPFAM" id="SSF55008">
    <property type="entry name" value="HMA, heavy metal-associated domain"/>
    <property type="match status" value="1"/>
</dbReference>
<dbReference type="PANTHER" id="PTHR43520:SF8">
    <property type="entry name" value="P-TYPE CU(+) TRANSPORTER"/>
    <property type="match status" value="1"/>
</dbReference>
<dbReference type="InterPro" id="IPR018303">
    <property type="entry name" value="ATPase_P-typ_P_site"/>
</dbReference>
<reference evidence="12 13" key="1">
    <citation type="submission" date="2019-09" db="EMBL/GenBank/DDBJ databases">
        <title>Ecophysiology of the spiral-shaped methanotroph Methylospira mobilis as revealed by the complete genome sequence.</title>
        <authorList>
            <person name="Oshkin I.Y."/>
            <person name="Dedysh S.N."/>
            <person name="Miroshnikov K."/>
            <person name="Danilova O.V."/>
            <person name="Hakobyan A."/>
            <person name="Liesack W."/>
        </authorList>
    </citation>
    <scope>NUCLEOTIDE SEQUENCE [LARGE SCALE GENOMIC DNA]</scope>
    <source>
        <strain evidence="12 13">Shm1</strain>
    </source>
</reference>
<dbReference type="FunFam" id="2.70.150.10:FF:000002">
    <property type="entry name" value="Copper-transporting ATPase 1, putative"/>
    <property type="match status" value="1"/>
</dbReference>
<dbReference type="InterPro" id="IPR006121">
    <property type="entry name" value="HMA_dom"/>
</dbReference>
<evidence type="ECO:0000256" key="7">
    <source>
        <dbReference type="ARBA" id="ARBA00022967"/>
    </source>
</evidence>
<dbReference type="KEGG" id="mmob:F6R98_14710"/>
<dbReference type="CDD" id="cd02094">
    <property type="entry name" value="P-type_ATPase_Cu-like"/>
    <property type="match status" value="1"/>
</dbReference>
<keyword evidence="9 10" id="KW-0472">Membrane</keyword>
<dbReference type="InterPro" id="IPR001757">
    <property type="entry name" value="P_typ_ATPase"/>
</dbReference>
<feature type="domain" description="HMA" evidence="11">
    <location>
        <begin position="109"/>
        <end position="172"/>
    </location>
</feature>
<dbReference type="Proteomes" id="UP000325755">
    <property type="component" value="Chromosome"/>
</dbReference>
<dbReference type="Pfam" id="PF00702">
    <property type="entry name" value="Hydrolase"/>
    <property type="match status" value="1"/>
</dbReference>
<dbReference type="PRINTS" id="PR00119">
    <property type="entry name" value="CATATPASE"/>
</dbReference>
<accession>A0A5Q0BKQ8</accession>
<dbReference type="PROSITE" id="PS50846">
    <property type="entry name" value="HMA_2"/>
    <property type="match status" value="1"/>
</dbReference>
<dbReference type="SFLD" id="SFLDG00002">
    <property type="entry name" value="C1.7:_P-type_atpase_like"/>
    <property type="match status" value="1"/>
</dbReference>
<keyword evidence="13" id="KW-1185">Reference proteome</keyword>
<dbReference type="Gene3D" id="3.30.70.100">
    <property type="match status" value="1"/>
</dbReference>
<dbReference type="PANTHER" id="PTHR43520">
    <property type="entry name" value="ATP7, ISOFORM B"/>
    <property type="match status" value="1"/>
</dbReference>
<dbReference type="EMBL" id="CP044205">
    <property type="protein sequence ID" value="QFY43722.1"/>
    <property type="molecule type" value="Genomic_DNA"/>
</dbReference>
<feature type="transmembrane region" description="Helical" evidence="10">
    <location>
        <begin position="774"/>
        <end position="791"/>
    </location>
</feature>
<dbReference type="InterPro" id="IPR059000">
    <property type="entry name" value="ATPase_P-type_domA"/>
</dbReference>
<gene>
    <name evidence="12" type="ORF">F6R98_14710</name>
</gene>
<comment type="subcellular location">
    <subcellularLocation>
        <location evidence="10">Cell membrane</location>
    </subcellularLocation>
    <subcellularLocation>
        <location evidence="1">Endomembrane system</location>
        <topology evidence="1">Multi-pass membrane protein</topology>
    </subcellularLocation>
</comment>
<protein>
    <submittedName>
        <fullName evidence="12">Copper-translocating P-type ATPase</fullName>
    </submittedName>
</protein>
<dbReference type="InterPro" id="IPR044492">
    <property type="entry name" value="P_typ_ATPase_HD_dom"/>
</dbReference>
<evidence type="ECO:0000256" key="10">
    <source>
        <dbReference type="RuleBase" id="RU362081"/>
    </source>
</evidence>
<feature type="transmembrane region" description="Helical" evidence="10">
    <location>
        <begin position="433"/>
        <end position="454"/>
    </location>
</feature>
<keyword evidence="5 10" id="KW-0547">Nucleotide-binding</keyword>
<feature type="transmembrane region" description="Helical" evidence="10">
    <location>
        <begin position="797"/>
        <end position="815"/>
    </location>
</feature>
<dbReference type="GO" id="GO:0016887">
    <property type="term" value="F:ATP hydrolysis activity"/>
    <property type="evidence" value="ECO:0007669"/>
    <property type="project" value="InterPro"/>
</dbReference>
<dbReference type="InterPro" id="IPR036412">
    <property type="entry name" value="HAD-like_sf"/>
</dbReference>
<dbReference type="InterPro" id="IPR017969">
    <property type="entry name" value="Heavy-metal-associated_CS"/>
</dbReference>
<dbReference type="PROSITE" id="PS00154">
    <property type="entry name" value="ATPASE_E1_E2"/>
    <property type="match status" value="1"/>
</dbReference>
<keyword evidence="6 10" id="KW-0067">ATP-binding</keyword>
<dbReference type="GO" id="GO:0005524">
    <property type="term" value="F:ATP binding"/>
    <property type="evidence" value="ECO:0007669"/>
    <property type="project" value="UniProtKB-UniRule"/>
</dbReference>